<keyword evidence="3 7" id="KW-0812">Transmembrane</keyword>
<keyword evidence="4" id="KW-0029">Amino-acid transport</keyword>
<feature type="transmembrane region" description="Helical" evidence="7">
    <location>
        <begin position="423"/>
        <end position="447"/>
    </location>
</feature>
<feature type="transmembrane region" description="Helical" evidence="7">
    <location>
        <begin position="40"/>
        <end position="63"/>
    </location>
</feature>
<feature type="transmembrane region" description="Helical" evidence="7">
    <location>
        <begin position="12"/>
        <end position="33"/>
    </location>
</feature>
<feature type="transmembrane region" description="Helical" evidence="7">
    <location>
        <begin position="167"/>
        <end position="192"/>
    </location>
</feature>
<evidence type="ECO:0000313" key="9">
    <source>
        <dbReference type="EMBL" id="KAF6167079.1"/>
    </source>
</evidence>
<evidence type="ECO:0000256" key="1">
    <source>
        <dbReference type="ARBA" id="ARBA00004370"/>
    </source>
</evidence>
<feature type="transmembrane region" description="Helical" evidence="7">
    <location>
        <begin position="259"/>
        <end position="279"/>
    </location>
</feature>
<dbReference type="AlphaFoldDB" id="A0A7J7NIN4"/>
<name>A0A7J7NIN4_9MAGN</name>
<evidence type="ECO:0000256" key="2">
    <source>
        <dbReference type="ARBA" id="ARBA00022448"/>
    </source>
</evidence>
<dbReference type="PANTHER" id="PTHR48017">
    <property type="entry name" value="OS05G0424000 PROTEIN-RELATED"/>
    <property type="match status" value="1"/>
</dbReference>
<organism evidence="9 10">
    <name type="scientific">Kingdonia uniflora</name>
    <dbReference type="NCBI Taxonomy" id="39325"/>
    <lineage>
        <taxon>Eukaryota</taxon>
        <taxon>Viridiplantae</taxon>
        <taxon>Streptophyta</taxon>
        <taxon>Embryophyta</taxon>
        <taxon>Tracheophyta</taxon>
        <taxon>Spermatophyta</taxon>
        <taxon>Magnoliopsida</taxon>
        <taxon>Ranunculales</taxon>
        <taxon>Circaeasteraceae</taxon>
        <taxon>Kingdonia</taxon>
    </lineage>
</organism>
<feature type="transmembrane region" description="Helical" evidence="7">
    <location>
        <begin position="295"/>
        <end position="316"/>
    </location>
</feature>
<reference evidence="9 10" key="1">
    <citation type="journal article" date="2020" name="IScience">
        <title>Genome Sequencing of the Endangered Kingdonia uniflora (Circaeasteraceae, Ranunculales) Reveals Potential Mechanisms of Evolutionary Specialization.</title>
        <authorList>
            <person name="Sun Y."/>
            <person name="Deng T."/>
            <person name="Zhang A."/>
            <person name="Moore M.J."/>
            <person name="Landis J.B."/>
            <person name="Lin N."/>
            <person name="Zhang H."/>
            <person name="Zhang X."/>
            <person name="Huang J."/>
            <person name="Zhang X."/>
            <person name="Sun H."/>
            <person name="Wang H."/>
        </authorList>
    </citation>
    <scope>NUCLEOTIDE SEQUENCE [LARGE SCALE GENOMIC DNA]</scope>
    <source>
        <strain evidence="9">TB1705</strain>
        <tissue evidence="9">Leaf</tissue>
    </source>
</reference>
<dbReference type="GO" id="GO:0006865">
    <property type="term" value="P:amino acid transport"/>
    <property type="evidence" value="ECO:0007669"/>
    <property type="project" value="UniProtKB-KW"/>
</dbReference>
<accession>A0A7J7NIN4</accession>
<gene>
    <name evidence="9" type="ORF">GIB67_041334</name>
</gene>
<dbReference type="Proteomes" id="UP000541444">
    <property type="component" value="Unassembled WGS sequence"/>
</dbReference>
<evidence type="ECO:0000256" key="5">
    <source>
        <dbReference type="ARBA" id="ARBA00022989"/>
    </source>
</evidence>
<keyword evidence="5 7" id="KW-1133">Transmembrane helix</keyword>
<evidence type="ECO:0000313" key="10">
    <source>
        <dbReference type="Proteomes" id="UP000541444"/>
    </source>
</evidence>
<feature type="transmembrane region" description="Helical" evidence="7">
    <location>
        <begin position="144"/>
        <end position="161"/>
    </location>
</feature>
<keyword evidence="2" id="KW-0813">Transport</keyword>
<evidence type="ECO:0000256" key="3">
    <source>
        <dbReference type="ARBA" id="ARBA00022692"/>
    </source>
</evidence>
<feature type="domain" description="Amino acid transporter transmembrane" evidence="8">
    <location>
        <begin position="10"/>
        <end position="444"/>
    </location>
</feature>
<keyword evidence="6 7" id="KW-0472">Membrane</keyword>
<proteinExistence type="predicted"/>
<dbReference type="OrthoDB" id="40134at2759"/>
<feature type="transmembrane region" description="Helical" evidence="7">
    <location>
        <begin position="380"/>
        <end position="402"/>
    </location>
</feature>
<feature type="transmembrane region" description="Helical" evidence="7">
    <location>
        <begin position="354"/>
        <end position="374"/>
    </location>
</feature>
<dbReference type="GO" id="GO:0016020">
    <property type="term" value="C:membrane"/>
    <property type="evidence" value="ECO:0007669"/>
    <property type="project" value="UniProtKB-SubCell"/>
</dbReference>
<evidence type="ECO:0000256" key="7">
    <source>
        <dbReference type="SAM" id="Phobius"/>
    </source>
</evidence>
<evidence type="ECO:0000256" key="6">
    <source>
        <dbReference type="ARBA" id="ARBA00023136"/>
    </source>
</evidence>
<dbReference type="EMBL" id="JACGCM010000766">
    <property type="protein sequence ID" value="KAF6167079.1"/>
    <property type="molecule type" value="Genomic_DNA"/>
</dbReference>
<sequence length="457" mass="50539">MDAGEDGHIRTGTVWTATAHAITSIIGSGVLTLPWSVAQLGWIIGPIILFFFACVTYYTAILLSDCYRSPDLVNGRRNYTYIDAVRVCLGAKDVVLCGIVQYGVLWGSIIGYTIATAISMAALKRSICFHKNGHDATCEVSGNLYMIIYGAMEIVLSQCPSLEKVTWLSYIAATTSFAYSLIAAFLCVVKFATNHEFKGTLMGAKMGHGVSPPLRTWHAFQALGNIAFAYTYSQLLIEIQDTLKSPPPENKTMKKATSYSIGATTIFYVTLGCMGYVAFGNDAPGNILTGFYEPFWLIAIANLSVTIHLVGAYQVFAQPIYAVYEKVLASKWPTSSFLTKVYTIKFPCTNPWNFKFTLCTLVLRTMFVILTTLISMMFPFFNAVVGLLGSLAFWPLTVYYPVRMYMVQTKVERRSRKWMGLQILSMLCFVATLLSGIGSVADVIGSFKHAKLFHIEL</sequence>
<protein>
    <recommendedName>
        <fullName evidence="8">Amino acid transporter transmembrane domain-containing protein</fullName>
    </recommendedName>
</protein>
<comment type="subcellular location">
    <subcellularLocation>
        <location evidence="1">Membrane</location>
    </subcellularLocation>
</comment>
<dbReference type="Pfam" id="PF01490">
    <property type="entry name" value="Aa_trans"/>
    <property type="match status" value="1"/>
</dbReference>
<comment type="caution">
    <text evidence="9">The sequence shown here is derived from an EMBL/GenBank/DDBJ whole genome shotgun (WGS) entry which is preliminary data.</text>
</comment>
<evidence type="ECO:0000259" key="8">
    <source>
        <dbReference type="Pfam" id="PF01490"/>
    </source>
</evidence>
<keyword evidence="10" id="KW-1185">Reference proteome</keyword>
<dbReference type="InterPro" id="IPR013057">
    <property type="entry name" value="AA_transpt_TM"/>
</dbReference>
<feature type="transmembrane region" description="Helical" evidence="7">
    <location>
        <begin position="99"/>
        <end position="123"/>
    </location>
</feature>
<evidence type="ECO:0000256" key="4">
    <source>
        <dbReference type="ARBA" id="ARBA00022970"/>
    </source>
</evidence>